<organism evidence="3 4">
    <name type="scientific">Paenibacillus aquistagni</name>
    <dbReference type="NCBI Taxonomy" id="1852522"/>
    <lineage>
        <taxon>Bacteria</taxon>
        <taxon>Bacillati</taxon>
        <taxon>Bacillota</taxon>
        <taxon>Bacilli</taxon>
        <taxon>Bacillales</taxon>
        <taxon>Paenibacillaceae</taxon>
        <taxon>Paenibacillus</taxon>
    </lineage>
</organism>
<dbReference type="STRING" id="1852522.SAMN06295960_4174"/>
<dbReference type="PROSITE" id="PS00409">
    <property type="entry name" value="PROKAR_NTER_METHYL"/>
    <property type="match status" value="1"/>
</dbReference>
<evidence type="ECO:0000256" key="1">
    <source>
        <dbReference type="ARBA" id="ARBA00004241"/>
    </source>
</evidence>
<dbReference type="InterPro" id="IPR012902">
    <property type="entry name" value="N_methyl_site"/>
</dbReference>
<dbReference type="AlphaFoldDB" id="A0A1X7LS14"/>
<evidence type="ECO:0008006" key="5">
    <source>
        <dbReference type="Google" id="ProtNLM"/>
    </source>
</evidence>
<dbReference type="Proteomes" id="UP000193834">
    <property type="component" value="Unassembled WGS sequence"/>
</dbReference>
<keyword evidence="4" id="KW-1185">Reference proteome</keyword>
<evidence type="ECO:0000313" key="4">
    <source>
        <dbReference type="Proteomes" id="UP000193834"/>
    </source>
</evidence>
<dbReference type="Pfam" id="PF07963">
    <property type="entry name" value="N_methyl"/>
    <property type="match status" value="1"/>
</dbReference>
<comment type="subcellular location">
    <subcellularLocation>
        <location evidence="1">Cell surface</location>
    </subcellularLocation>
</comment>
<dbReference type="GO" id="GO:0030420">
    <property type="term" value="P:establishment of competence for transformation"/>
    <property type="evidence" value="ECO:0007669"/>
    <property type="project" value="UniProtKB-KW"/>
</dbReference>
<dbReference type="Gene3D" id="3.30.700.10">
    <property type="entry name" value="Glycoprotein, Type 4 Pilin"/>
    <property type="match status" value="1"/>
</dbReference>
<dbReference type="OrthoDB" id="2622627at2"/>
<proteinExistence type="predicted"/>
<dbReference type="SUPFAM" id="SSF54523">
    <property type="entry name" value="Pili subunits"/>
    <property type="match status" value="1"/>
</dbReference>
<dbReference type="RefSeq" id="WP_085497618.1">
    <property type="nucleotide sequence ID" value="NZ_FXAZ01000007.1"/>
</dbReference>
<protein>
    <recommendedName>
        <fullName evidence="5">Prepilin-type N-terminal cleavage/methylation domain-containing protein</fullName>
    </recommendedName>
</protein>
<evidence type="ECO:0000313" key="3">
    <source>
        <dbReference type="EMBL" id="SMG56615.1"/>
    </source>
</evidence>
<keyword evidence="2" id="KW-0178">Competence</keyword>
<dbReference type="EMBL" id="FXAZ01000007">
    <property type="protein sequence ID" value="SMG56615.1"/>
    <property type="molecule type" value="Genomic_DNA"/>
</dbReference>
<reference evidence="3 4" key="1">
    <citation type="submission" date="2017-04" db="EMBL/GenBank/DDBJ databases">
        <authorList>
            <person name="Afonso C.L."/>
            <person name="Miller P.J."/>
            <person name="Scott M.A."/>
            <person name="Spackman E."/>
            <person name="Goraichik I."/>
            <person name="Dimitrov K.M."/>
            <person name="Suarez D.L."/>
            <person name="Swayne D.E."/>
        </authorList>
    </citation>
    <scope>NUCLEOTIDE SEQUENCE [LARGE SCALE GENOMIC DNA]</scope>
    <source>
        <strain evidence="3 4">11</strain>
    </source>
</reference>
<dbReference type="GO" id="GO:0009986">
    <property type="term" value="C:cell surface"/>
    <property type="evidence" value="ECO:0007669"/>
    <property type="project" value="UniProtKB-SubCell"/>
</dbReference>
<sequence length="183" mass="20468">MKRKRLDERGVTLIELLASMSLLMIFLALAFMAYSFGIQSFQRADEQSELQDQVRLASTLVTDKLRYAGEINLLGACPTTPVAGYEYICTSSTKNTIQHTYEQGGTFQTVPLLTSRPSRTITYHLTFKKNDSTRLTYIIASDLDNQSFEVASDLTLLNMQLRSNPIKDDSSTTFTAIAYKAAP</sequence>
<gene>
    <name evidence="3" type="ORF">SAMN06295960_4174</name>
</gene>
<evidence type="ECO:0000256" key="2">
    <source>
        <dbReference type="ARBA" id="ARBA00023287"/>
    </source>
</evidence>
<accession>A0A1X7LS14</accession>
<dbReference type="InterPro" id="IPR045584">
    <property type="entry name" value="Pilin-like"/>
</dbReference>
<name>A0A1X7LS14_9BACL</name>